<dbReference type="RefSeq" id="WP_189778363.1">
    <property type="nucleotide sequence ID" value="NZ_JACWEZ010000006.1"/>
</dbReference>
<proteinExistence type="predicted"/>
<comment type="caution">
    <text evidence="1">The sequence shown here is derived from an EMBL/GenBank/DDBJ whole genome shotgun (WGS) entry which is preliminary data.</text>
</comment>
<organism evidence="1 2">
    <name type="scientific">Virgibacillus halodenitrificans</name>
    <name type="common">Bacillus halodenitrificans</name>
    <dbReference type="NCBI Taxonomy" id="1482"/>
    <lineage>
        <taxon>Bacteria</taxon>
        <taxon>Bacillati</taxon>
        <taxon>Bacillota</taxon>
        <taxon>Bacilli</taxon>
        <taxon>Bacillales</taxon>
        <taxon>Bacillaceae</taxon>
        <taxon>Virgibacillus</taxon>
    </lineage>
</organism>
<protein>
    <submittedName>
        <fullName evidence="1">Fur-regulated basic protein FbpA</fullName>
    </submittedName>
</protein>
<accession>A0ABR7VMZ0</accession>
<evidence type="ECO:0000313" key="1">
    <source>
        <dbReference type="EMBL" id="MBD1223270.1"/>
    </source>
</evidence>
<evidence type="ECO:0000313" key="2">
    <source>
        <dbReference type="Proteomes" id="UP000621631"/>
    </source>
</evidence>
<reference evidence="1 2" key="1">
    <citation type="submission" date="2020-09" db="EMBL/GenBank/DDBJ databases">
        <title>Draft Genome Sequences of Oil-Oxidizing Bacteria Halomonas titanicae, Marinobacter lutaoensis, and Virgibacillus halodenitrificans Isolated from Highly Saline Environments.</title>
        <authorList>
            <person name="Grouzdev D.S."/>
            <person name="Sokolova D.S."/>
            <person name="Semenova E.M."/>
            <person name="Borzenkov I.A."/>
            <person name="Bidzhieva S.K."/>
            <person name="Poltaraus A.B."/>
            <person name="Nazina T.N."/>
        </authorList>
    </citation>
    <scope>NUCLEOTIDE SEQUENCE [LARGE SCALE GENOMIC DNA]</scope>
    <source>
        <strain evidence="1 2">VKM B-3472D</strain>
    </source>
</reference>
<name>A0ABR7VMZ0_VIRHA</name>
<gene>
    <name evidence="1" type="primary">fbpA</name>
    <name evidence="1" type="ORF">IC602_11750</name>
</gene>
<dbReference type="Proteomes" id="UP000621631">
    <property type="component" value="Unassembled WGS sequence"/>
</dbReference>
<dbReference type="Pfam" id="PF13076">
    <property type="entry name" value="Fur_reg_FbpA"/>
    <property type="match status" value="1"/>
</dbReference>
<dbReference type="EMBL" id="JACWEZ010000006">
    <property type="protein sequence ID" value="MBD1223270.1"/>
    <property type="molecule type" value="Genomic_DNA"/>
</dbReference>
<dbReference type="InterPro" id="IPR025072">
    <property type="entry name" value="Fur_reg_FbpA"/>
</dbReference>
<sequence length="57" mass="6743">MSTAVKERKEELIYELNNLGIYKTEDGRQLTEVSLYTLEWTHIDEKNKAARAYVDQH</sequence>
<keyword evidence="2" id="KW-1185">Reference proteome</keyword>